<dbReference type="SUPFAM" id="SSF53187">
    <property type="entry name" value="Zn-dependent exopeptidases"/>
    <property type="match status" value="1"/>
</dbReference>
<dbReference type="InterPro" id="IPR053138">
    <property type="entry name" value="N-alpha-Ac-DABA_deacetylase"/>
</dbReference>
<evidence type="ECO:0000313" key="2">
    <source>
        <dbReference type="Proteomes" id="UP000031967"/>
    </source>
</evidence>
<proteinExistence type="predicted"/>
<dbReference type="EMBL" id="JXAK01000022">
    <property type="protein sequence ID" value="KIL40343.1"/>
    <property type="molecule type" value="Genomic_DNA"/>
</dbReference>
<organism evidence="1 2">
    <name type="scientific">Gordoniibacillus kamchatkensis</name>
    <dbReference type="NCBI Taxonomy" id="1590651"/>
    <lineage>
        <taxon>Bacteria</taxon>
        <taxon>Bacillati</taxon>
        <taxon>Bacillota</taxon>
        <taxon>Bacilli</taxon>
        <taxon>Bacillales</taxon>
        <taxon>Paenibacillaceae</taxon>
        <taxon>Gordoniibacillus</taxon>
    </lineage>
</organism>
<dbReference type="PANTHER" id="PTHR37326">
    <property type="entry name" value="BLL3975 PROTEIN"/>
    <property type="match status" value="1"/>
</dbReference>
<reference evidence="1 2" key="1">
    <citation type="submission" date="2014-12" db="EMBL/GenBank/DDBJ databases">
        <title>Draft genome sequence of Paenibacillus kamchatkensis strain B-2647.</title>
        <authorList>
            <person name="Karlyshev A.V."/>
            <person name="Kudryashova E.B."/>
        </authorList>
    </citation>
    <scope>NUCLEOTIDE SEQUENCE [LARGE SCALE GENOMIC DNA]</scope>
    <source>
        <strain evidence="1 2">VKM B-2647</strain>
    </source>
</reference>
<dbReference type="PANTHER" id="PTHR37326:SF1">
    <property type="entry name" value="BLL3975 PROTEIN"/>
    <property type="match status" value="1"/>
</dbReference>
<protein>
    <recommendedName>
        <fullName evidence="3">Succinylglutamate desuccinylase</fullName>
    </recommendedName>
</protein>
<gene>
    <name evidence="1" type="ORF">SD70_13940</name>
</gene>
<keyword evidence="2" id="KW-1185">Reference proteome</keyword>
<dbReference type="Gene3D" id="3.40.630.10">
    <property type="entry name" value="Zn peptidases"/>
    <property type="match status" value="1"/>
</dbReference>
<comment type="caution">
    <text evidence="1">The sequence shown here is derived from an EMBL/GenBank/DDBJ whole genome shotgun (WGS) entry which is preliminary data.</text>
</comment>
<evidence type="ECO:0008006" key="3">
    <source>
        <dbReference type="Google" id="ProtNLM"/>
    </source>
</evidence>
<name>A0ABR5AHP0_9BACL</name>
<sequence length="133" mass="14930">MPWLYTEAYGGRRIRQEDRELFYKGTLRLLRHLGMLANPERWSLDLGSSVRRTIYGDGNFDRSSEADADGFFVPQAALGAEVRRGDSIGTIYSLDGAEQQRICAEADGYLVMLLGTPVVRKGDPIYLLASLRQ</sequence>
<accession>A0ABR5AHP0</accession>
<evidence type="ECO:0000313" key="1">
    <source>
        <dbReference type="EMBL" id="KIL40343.1"/>
    </source>
</evidence>
<dbReference type="Proteomes" id="UP000031967">
    <property type="component" value="Unassembled WGS sequence"/>
</dbReference>